<name>A0A151ZK69_TIELA</name>
<accession>A0A151ZK69</accession>
<proteinExistence type="predicted"/>
<reference evidence="1 2" key="1">
    <citation type="submission" date="2015-12" db="EMBL/GenBank/DDBJ databases">
        <title>Dictyostelia acquired genes for synthesis and detection of signals that induce cell-type specialization by lateral gene transfer from prokaryotes.</title>
        <authorList>
            <person name="Gloeckner G."/>
            <person name="Schaap P."/>
        </authorList>
    </citation>
    <scope>NUCLEOTIDE SEQUENCE [LARGE SCALE GENOMIC DNA]</scope>
    <source>
        <strain evidence="1 2">TK</strain>
    </source>
</reference>
<evidence type="ECO:0000313" key="1">
    <source>
        <dbReference type="EMBL" id="KYQ94392.1"/>
    </source>
</evidence>
<dbReference type="Proteomes" id="UP000076078">
    <property type="component" value="Unassembled WGS sequence"/>
</dbReference>
<protein>
    <submittedName>
        <fullName evidence="1">Uncharacterized protein</fullName>
    </submittedName>
</protein>
<comment type="caution">
    <text evidence="1">The sequence shown here is derived from an EMBL/GenBank/DDBJ whole genome shotgun (WGS) entry which is preliminary data.</text>
</comment>
<keyword evidence="2" id="KW-1185">Reference proteome</keyword>
<dbReference type="EMBL" id="LODT01000022">
    <property type="protein sequence ID" value="KYQ94392.1"/>
    <property type="molecule type" value="Genomic_DNA"/>
</dbReference>
<gene>
    <name evidence="1" type="ORF">DLAC_04690</name>
</gene>
<dbReference type="InParanoid" id="A0A151ZK69"/>
<organism evidence="1 2">
    <name type="scientific">Tieghemostelium lacteum</name>
    <name type="common">Slime mold</name>
    <name type="synonym">Dictyostelium lacteum</name>
    <dbReference type="NCBI Taxonomy" id="361077"/>
    <lineage>
        <taxon>Eukaryota</taxon>
        <taxon>Amoebozoa</taxon>
        <taxon>Evosea</taxon>
        <taxon>Eumycetozoa</taxon>
        <taxon>Dictyostelia</taxon>
        <taxon>Dictyosteliales</taxon>
        <taxon>Raperosteliaceae</taxon>
        <taxon>Tieghemostelium</taxon>
    </lineage>
</organism>
<dbReference type="AlphaFoldDB" id="A0A151ZK69"/>
<evidence type="ECO:0000313" key="2">
    <source>
        <dbReference type="Proteomes" id="UP000076078"/>
    </source>
</evidence>
<sequence length="566" mass="67060">MIALPKIIIKQIINEYWFIDRDQKSCNYYRYKILQLSLVSKDWLSIVKTSTLYDIELKRDTQVDWLLNHKLHFSNINARKVVEDYEQEIDFSNSESFSQDIVLTKLDVMIDNCIKIVELVNRDLSIEDHKQFKVTDRNEVHHNLKHFIRLLENQLFLDVGWNLDKVDRFFKLYLEYNQSHSLNTLELHINSNLTTEFWDLLNKYQVTRINMFINLYVGQFVPGPLLKHVTFNGIMTQVYYEILLLNCKSMEYLRLDHKNPWSLDIPLIDLIHSLLMTHQSLKTFISTGEISINYQKFITYLNMNNTIEYIDVKPTLSDFDITVDINSQDRINNSSLRKLICKSPIAALWDFPSKLQCIGIYKCNIKYIDLSQHLHLESLSVSCKLDVDILCHIVGLNNPNLRKLELIDEDRKLHSIIRFKPLLKAFKLNTRIEHLTFNFKIEGFIESLIKLNHPTIKYLKAVVISMDFVKALSENTSLEHVEIEAAEYKDTEGKRDFNNFFTVIMKNQTLLSYKYHYSLSLYLRYTNIEQQLMTKYYQTHPNPISPSKIQFGDTWVPDLWDYAYQL</sequence>